<accession>A0A9C6XWH9</accession>
<keyword evidence="5" id="KW-0539">Nucleus</keyword>
<dbReference type="Pfam" id="PF00104">
    <property type="entry name" value="Hormone_recep"/>
    <property type="match status" value="1"/>
</dbReference>
<reference evidence="8" key="1">
    <citation type="submission" date="2025-08" db="UniProtKB">
        <authorList>
            <consortium name="RefSeq"/>
        </authorList>
    </citation>
    <scope>IDENTIFICATION</scope>
    <source>
        <tissue evidence="8">Whole organism</tissue>
    </source>
</reference>
<keyword evidence="3" id="KW-0804">Transcription</keyword>
<evidence type="ECO:0000256" key="5">
    <source>
        <dbReference type="ARBA" id="ARBA00023242"/>
    </source>
</evidence>
<organism evidence="7 8">
    <name type="scientific">Frankliniella occidentalis</name>
    <name type="common">Western flower thrips</name>
    <name type="synonym">Euthrips occidentalis</name>
    <dbReference type="NCBI Taxonomy" id="133901"/>
    <lineage>
        <taxon>Eukaryota</taxon>
        <taxon>Metazoa</taxon>
        <taxon>Ecdysozoa</taxon>
        <taxon>Arthropoda</taxon>
        <taxon>Hexapoda</taxon>
        <taxon>Insecta</taxon>
        <taxon>Pterygota</taxon>
        <taxon>Neoptera</taxon>
        <taxon>Paraneoptera</taxon>
        <taxon>Thysanoptera</taxon>
        <taxon>Terebrantia</taxon>
        <taxon>Thripoidea</taxon>
        <taxon>Thripidae</taxon>
        <taxon>Frankliniella</taxon>
    </lineage>
</organism>
<evidence type="ECO:0000313" key="8">
    <source>
        <dbReference type="RefSeq" id="XP_052133211.1"/>
    </source>
</evidence>
<proteinExistence type="predicted"/>
<dbReference type="GeneID" id="127752313"/>
<keyword evidence="7" id="KW-1185">Reference proteome</keyword>
<dbReference type="InterPro" id="IPR000536">
    <property type="entry name" value="Nucl_hrmn_rcpt_lig-bd"/>
</dbReference>
<evidence type="ECO:0000256" key="2">
    <source>
        <dbReference type="ARBA" id="ARBA00023125"/>
    </source>
</evidence>
<sequence>MHRYGGVVRQESVSSRGQARADICARSRCRCSACHSGASHACVFAAAAAAAGMSRARRAVALCRAQPCVRAAYPPGARGSHGLAQYRLASSGGSSRGAPASAIAATALSNSPPAPSLCPQVVHLRQRLDNTVTSSRDRALPIDASLTMIHALIDCDEFQDIATLRNLDELLDHKTDLSDKLMQIGDSIVYKLVQWTKRLPFYLELPVEVHTRLLTHKWHELLVLTTSAYQAIHGAHKLGSTSSDGTEADFTQEVSNNLCTLQTCLTSMMGRPITMDQLRQDVGPMVEKITHVTLMFRRIKLRVEEYVCLKVIIMLNPCEYRPGLPPPPHLCPILST</sequence>
<keyword evidence="4" id="KW-0675">Receptor</keyword>
<evidence type="ECO:0000256" key="4">
    <source>
        <dbReference type="ARBA" id="ARBA00023170"/>
    </source>
</evidence>
<evidence type="ECO:0000256" key="1">
    <source>
        <dbReference type="ARBA" id="ARBA00023015"/>
    </source>
</evidence>
<gene>
    <name evidence="8" type="primary">LOC127752313</name>
</gene>
<dbReference type="PRINTS" id="PR00398">
    <property type="entry name" value="STRDHORMONER"/>
</dbReference>
<evidence type="ECO:0000256" key="3">
    <source>
        <dbReference type="ARBA" id="ARBA00023163"/>
    </source>
</evidence>
<dbReference type="PROSITE" id="PS51843">
    <property type="entry name" value="NR_LBD"/>
    <property type="match status" value="1"/>
</dbReference>
<evidence type="ECO:0000259" key="6">
    <source>
        <dbReference type="PROSITE" id="PS51843"/>
    </source>
</evidence>
<dbReference type="Proteomes" id="UP000504606">
    <property type="component" value="Unplaced"/>
</dbReference>
<dbReference type="InterPro" id="IPR035500">
    <property type="entry name" value="NHR-like_dom_sf"/>
</dbReference>
<keyword evidence="2" id="KW-0238">DNA-binding</keyword>
<keyword evidence="1" id="KW-0805">Transcription regulation</keyword>
<dbReference type="GO" id="GO:0003677">
    <property type="term" value="F:DNA binding"/>
    <property type="evidence" value="ECO:0007669"/>
    <property type="project" value="UniProtKB-KW"/>
</dbReference>
<dbReference type="OrthoDB" id="10006908at2759"/>
<dbReference type="SUPFAM" id="SSF48508">
    <property type="entry name" value="Nuclear receptor ligand-binding domain"/>
    <property type="match status" value="1"/>
</dbReference>
<dbReference type="AlphaFoldDB" id="A0A9C6XWH9"/>
<name>A0A9C6XWH9_FRAOC</name>
<dbReference type="InterPro" id="IPR050200">
    <property type="entry name" value="Nuclear_hormone_rcpt_NR3"/>
</dbReference>
<dbReference type="RefSeq" id="XP_052133211.1">
    <property type="nucleotide sequence ID" value="XM_052277251.1"/>
</dbReference>
<dbReference type="PANTHER" id="PTHR48092">
    <property type="entry name" value="KNIRPS-RELATED PROTEIN-RELATED"/>
    <property type="match status" value="1"/>
</dbReference>
<feature type="domain" description="NR LBD" evidence="6">
    <location>
        <begin position="156"/>
        <end position="336"/>
    </location>
</feature>
<evidence type="ECO:0000313" key="7">
    <source>
        <dbReference type="Proteomes" id="UP000504606"/>
    </source>
</evidence>
<dbReference type="KEGG" id="foc:127752313"/>
<dbReference type="InterPro" id="IPR001723">
    <property type="entry name" value="Nuclear_hrmn_rcpt"/>
</dbReference>
<protein>
    <submittedName>
        <fullName evidence="8">Hormone receptor 4-like</fullName>
    </submittedName>
</protein>
<dbReference type="Gene3D" id="1.10.565.10">
    <property type="entry name" value="Retinoid X Receptor"/>
    <property type="match status" value="1"/>
</dbReference>